<proteinExistence type="predicted"/>
<dbReference type="Gene3D" id="3.40.50.2000">
    <property type="entry name" value="Glycogen Phosphorylase B"/>
    <property type="match status" value="2"/>
</dbReference>
<dbReference type="GO" id="GO:0016757">
    <property type="term" value="F:glycosyltransferase activity"/>
    <property type="evidence" value="ECO:0007669"/>
    <property type="project" value="UniProtKB-ARBA"/>
</dbReference>
<dbReference type="InterPro" id="IPR050194">
    <property type="entry name" value="Glycosyltransferase_grp1"/>
</dbReference>
<protein>
    <submittedName>
        <fullName evidence="3">Group 1 family glycosyl transferase</fullName>
    </submittedName>
</protein>
<keyword evidence="3" id="KW-0808">Transferase</keyword>
<feature type="region of interest" description="Disordered" evidence="1">
    <location>
        <begin position="419"/>
        <end position="443"/>
    </location>
</feature>
<sequence>MYLLAIPRSFKLYYPPSQRPFTNPSHNRHIIEISPAETALMSQILNVTLITETFTPEINGVANTLGRLCDGLRLRGHRVELVRPRQSDEINSGAADDLMLCRGWPIPGYPGLQWGQSSMHKLLRRWQRRRPDVLYIATEGPLGLSALRAARRLGIAVISGFHTNFPQYTQQYGMGFITRLLTHYLRWFHNRSRVTLVPSVSQKVELERRGFERIELLSRGVDSQLFNPSRCSQALRESWGLQTGDIGVIHVGRLAPEKNLGLLKTGFEALKSSYPQRTIKLIVVGDGPQRSELEQQIPDAIFCGTLRGEELATHYASADMFLFPSLTETFGNVVLEALASGLGVVAYDEAAAGQHIRHGHNGALAMPGDETAFVDAARWLLEDSENLRRVRLNARQHASRQGWTAIIDQFERQLRDACPNESSKTLRQTNDKTIRPVSSVPLD</sequence>
<evidence type="ECO:0000259" key="2">
    <source>
        <dbReference type="Pfam" id="PF13439"/>
    </source>
</evidence>
<dbReference type="PANTHER" id="PTHR45947:SF3">
    <property type="entry name" value="SULFOQUINOVOSYL TRANSFERASE SQD2"/>
    <property type="match status" value="1"/>
</dbReference>
<evidence type="ECO:0000256" key="1">
    <source>
        <dbReference type="SAM" id="MobiDB-lite"/>
    </source>
</evidence>
<name>A0A3M4KL54_9PSED</name>
<dbReference type="Pfam" id="PF13439">
    <property type="entry name" value="Glyco_transf_4"/>
    <property type="match status" value="1"/>
</dbReference>
<dbReference type="SUPFAM" id="SSF53756">
    <property type="entry name" value="UDP-Glycosyltransferase/glycogen phosphorylase"/>
    <property type="match status" value="1"/>
</dbReference>
<comment type="caution">
    <text evidence="3">The sequence shown here is derived from an EMBL/GenBank/DDBJ whole genome shotgun (WGS) entry which is preliminary data.</text>
</comment>
<dbReference type="Pfam" id="PF13692">
    <property type="entry name" value="Glyco_trans_1_4"/>
    <property type="match status" value="1"/>
</dbReference>
<accession>A0A3M4KL54</accession>
<evidence type="ECO:0000313" key="4">
    <source>
        <dbReference type="Proteomes" id="UP000269044"/>
    </source>
</evidence>
<dbReference type="Proteomes" id="UP000269044">
    <property type="component" value="Unassembled WGS sequence"/>
</dbReference>
<dbReference type="InterPro" id="IPR028098">
    <property type="entry name" value="Glyco_trans_4-like_N"/>
</dbReference>
<evidence type="ECO:0000313" key="3">
    <source>
        <dbReference type="EMBL" id="RMQ29865.1"/>
    </source>
</evidence>
<dbReference type="AlphaFoldDB" id="A0A3M4KL54"/>
<gene>
    <name evidence="3" type="ORF">ALQ08_04594</name>
</gene>
<organism evidence="3 4">
    <name type="scientific">Pseudomonas syringae pv. delphinii</name>
    <dbReference type="NCBI Taxonomy" id="192088"/>
    <lineage>
        <taxon>Bacteria</taxon>
        <taxon>Pseudomonadati</taxon>
        <taxon>Pseudomonadota</taxon>
        <taxon>Gammaproteobacteria</taxon>
        <taxon>Pseudomonadales</taxon>
        <taxon>Pseudomonadaceae</taxon>
        <taxon>Pseudomonas</taxon>
    </lineage>
</organism>
<dbReference type="CDD" id="cd03814">
    <property type="entry name" value="GT4-like"/>
    <property type="match status" value="1"/>
</dbReference>
<feature type="domain" description="Glycosyltransferase subfamily 4-like N-terminal" evidence="2">
    <location>
        <begin position="58"/>
        <end position="224"/>
    </location>
</feature>
<reference evidence="3 4" key="1">
    <citation type="submission" date="2018-08" db="EMBL/GenBank/DDBJ databases">
        <title>Recombination of ecologically and evolutionarily significant loci maintains genetic cohesion in the Pseudomonas syringae species complex.</title>
        <authorList>
            <person name="Dillon M."/>
            <person name="Thakur S."/>
            <person name="Almeida R.N.D."/>
            <person name="Weir B.S."/>
            <person name="Guttman D.S."/>
        </authorList>
    </citation>
    <scope>NUCLEOTIDE SEQUENCE [LARGE SCALE GENOMIC DNA]</scope>
    <source>
        <strain evidence="3 4">ICMP 13052</strain>
    </source>
</reference>
<dbReference type="PANTHER" id="PTHR45947">
    <property type="entry name" value="SULFOQUINOVOSYL TRANSFERASE SQD2"/>
    <property type="match status" value="1"/>
</dbReference>
<dbReference type="EMBL" id="RBRA01000008">
    <property type="protein sequence ID" value="RMQ29865.1"/>
    <property type="molecule type" value="Genomic_DNA"/>
</dbReference>